<name>A0ABM1M0B8_NICVS</name>
<feature type="coiled-coil region" evidence="5">
    <location>
        <begin position="155"/>
        <end position="189"/>
    </location>
</feature>
<gene>
    <name evidence="8" type="primary">LOC108556413</name>
</gene>
<feature type="coiled-coil region" evidence="5">
    <location>
        <begin position="226"/>
        <end position="341"/>
    </location>
</feature>
<dbReference type="PANTHER" id="PTHR20544">
    <property type="entry name" value="CENTROSOMAL PROTEIN CEP135"/>
    <property type="match status" value="1"/>
</dbReference>
<evidence type="ECO:0000256" key="3">
    <source>
        <dbReference type="ARBA" id="ARBA00023212"/>
    </source>
</evidence>
<evidence type="ECO:0000256" key="2">
    <source>
        <dbReference type="ARBA" id="ARBA00022490"/>
    </source>
</evidence>
<feature type="compositionally biased region" description="Polar residues" evidence="6">
    <location>
        <begin position="437"/>
        <end position="449"/>
    </location>
</feature>
<feature type="coiled-coil region" evidence="5">
    <location>
        <begin position="554"/>
        <end position="800"/>
    </location>
</feature>
<protein>
    <submittedName>
        <fullName evidence="8">Centrosomal protein of 135 kDa-like isoform X1</fullName>
    </submittedName>
</protein>
<evidence type="ECO:0000256" key="1">
    <source>
        <dbReference type="ARBA" id="ARBA00004114"/>
    </source>
</evidence>
<accession>A0ABM1M0B8</accession>
<keyword evidence="5" id="KW-0175">Coiled coil</keyword>
<dbReference type="GeneID" id="108556413"/>
<keyword evidence="7" id="KW-1185">Reference proteome</keyword>
<keyword evidence="3" id="KW-0206">Cytoskeleton</keyword>
<feature type="region of interest" description="Disordered" evidence="6">
    <location>
        <begin position="1150"/>
        <end position="1178"/>
    </location>
</feature>
<feature type="coiled-coil region" evidence="5">
    <location>
        <begin position="370"/>
        <end position="397"/>
    </location>
</feature>
<evidence type="ECO:0000256" key="6">
    <source>
        <dbReference type="SAM" id="MobiDB-lite"/>
    </source>
</evidence>
<evidence type="ECO:0000313" key="8">
    <source>
        <dbReference type="RefSeq" id="XP_017768018.1"/>
    </source>
</evidence>
<feature type="coiled-coil region" evidence="5">
    <location>
        <begin position="955"/>
        <end position="1108"/>
    </location>
</feature>
<feature type="compositionally biased region" description="Basic and acidic residues" evidence="6">
    <location>
        <begin position="1161"/>
        <end position="1174"/>
    </location>
</feature>
<dbReference type="RefSeq" id="XP_017768018.1">
    <property type="nucleotide sequence ID" value="XM_017912529.1"/>
</dbReference>
<reference evidence="8" key="1">
    <citation type="submission" date="2025-08" db="UniProtKB">
        <authorList>
            <consortium name="RefSeq"/>
        </authorList>
    </citation>
    <scope>IDENTIFICATION</scope>
    <source>
        <tissue evidence="8">Whole Larva</tissue>
    </source>
</reference>
<feature type="coiled-coil region" evidence="5">
    <location>
        <begin position="82"/>
        <end position="130"/>
    </location>
</feature>
<dbReference type="Proteomes" id="UP000695000">
    <property type="component" value="Unplaced"/>
</dbReference>
<comment type="subcellular location">
    <subcellularLocation>
        <location evidence="1">Cytoplasm</location>
        <location evidence="1">Cytoskeleton</location>
        <location evidence="1">Microtubule organizing center</location>
        <location evidence="1">Centrosome</location>
        <location evidence="1">Centriole</location>
    </subcellularLocation>
</comment>
<feature type="compositionally biased region" description="Basic residues" evidence="6">
    <location>
        <begin position="415"/>
        <end position="436"/>
    </location>
</feature>
<feature type="coiled-coil region" evidence="5">
    <location>
        <begin position="843"/>
        <end position="905"/>
    </location>
</feature>
<keyword evidence="2" id="KW-0963">Cytoplasm</keyword>
<dbReference type="Gene3D" id="1.10.287.1490">
    <property type="match status" value="1"/>
</dbReference>
<feature type="region of interest" description="Disordered" evidence="6">
    <location>
        <begin position="405"/>
        <end position="462"/>
    </location>
</feature>
<evidence type="ECO:0000256" key="4">
    <source>
        <dbReference type="ARBA" id="ARBA00038123"/>
    </source>
</evidence>
<sequence length="1222" mass="142817">MEERYENVCRQLLDLGYKYTLNPDCLLLVEKLLADLIETTENLRKYMGIAKDALQERDNLRFGAEPYKCDNAKLMKECNDLHLDILRQREESEKQKKDLRKKVLSLEGEKRDLLENERKLKERIREMEKRPRSSTVSLTAQTGKKCDSSRINSAMALADQQRAYLTREVNRLKDQHLELTEINDDLRKKLINREKEIGRLGNLLQGGRPQEVLNGDCCYQDINVKLLNKQDEINSLYKEKMELEIKLKDSRCKQHDAMKHALHLAERNSVLEKELKDIDQMALAVEEECNTTVKNNSKKVSRLQEKMHNTMIELQRVEKLVMDLKHEKESLIADVEAVKIEKRHLQSVLTTALDDKKRLTDKINKFSIIEKDLNLEIDRLVRESAEHKRTIAELKGHCISEHYAMGTLDSDQNHRRQRSPPKSPNKKSKSPKRHNKTSPTRKTIESYSRNADLYSDDKRIPSPLDSDSVNDWIKDPRMCVSKLKSMIDEELDRRYPHKTNSVDRLRNERDFYIKEYQHLVEQFKNVYKTQDVQHKTHDVQFVPTNSDSNLMKRINELDNLILQLRQENQVLAKEKHNLMLRLENSQDCTDSVDYLSLKTNLKRLERERDLLRADIDKLEDEKHAIKERLKATSELHTNEVDKYKLMLKESEKTIRLHEMEKRDLVQNQGSRRTTIASLEDQLDVLKGQLKNTNEELTEMRTAYNQLKILNEQTDKALKDSQRQLNESENQLESYQRNINASGDNVATLQREIDALKKDVQVLRQNLVELDREKDNLLLKLDEKTERIVALENDLASKDSRIRSLEDGVSEFKNKVTTTLEEKNSREFQLKSVSSEVGNLRLELQTLTRSRDSLLLENRRLQDDLAACTASCRSSNAELEIAKRQVQDLKTQLQHYVAEIKRIEDMMTSKEIERSEMLDQFRNLSHEATMLETNNHSLETQATESKLQLSVALDHASDLETHIQDQTEMIKSYERQINELTSQIANLEMKLKMSTNQQERMESELVSVKEMYSRVEKQKDDLLEQLQEQEGLKSQTQRELGRFKRDSEILQKTLSRDQDRVDNLEKLLNENRQEAVDQRLINEDLQSEISRLNKELEDLHRKLVVIQELTTDVPLDVISKSKSKSLPHVISQSKSVSENLASSNVLNVSSRRNVSSAARSSRSHDLKEENKENKPHRPFSPVYNLNVRFAKCDCDRGSNFVCKEHEKYECNAHINIEDFSDVE</sequence>
<proteinExistence type="inferred from homology"/>
<evidence type="ECO:0000256" key="5">
    <source>
        <dbReference type="SAM" id="Coils"/>
    </source>
</evidence>
<organism evidence="7 8">
    <name type="scientific">Nicrophorus vespilloides</name>
    <name type="common">Boreal carrion beetle</name>
    <dbReference type="NCBI Taxonomy" id="110193"/>
    <lineage>
        <taxon>Eukaryota</taxon>
        <taxon>Metazoa</taxon>
        <taxon>Ecdysozoa</taxon>
        <taxon>Arthropoda</taxon>
        <taxon>Hexapoda</taxon>
        <taxon>Insecta</taxon>
        <taxon>Pterygota</taxon>
        <taxon>Neoptera</taxon>
        <taxon>Endopterygota</taxon>
        <taxon>Coleoptera</taxon>
        <taxon>Polyphaga</taxon>
        <taxon>Staphyliniformia</taxon>
        <taxon>Silphidae</taxon>
        <taxon>Nicrophorinae</taxon>
        <taxon>Nicrophorus</taxon>
    </lineage>
</organism>
<dbReference type="PANTHER" id="PTHR20544:SF0">
    <property type="entry name" value="NUCLEOPROTEIN TPR_MLP1 DOMAIN-CONTAINING PROTEIN"/>
    <property type="match status" value="1"/>
</dbReference>
<feature type="compositionally biased region" description="Low complexity" evidence="6">
    <location>
        <begin position="1150"/>
        <end position="1159"/>
    </location>
</feature>
<comment type="similarity">
    <text evidence="4">Belongs to the CEP135/TSGA10 family.</text>
</comment>
<dbReference type="SUPFAM" id="SSF90257">
    <property type="entry name" value="Myosin rod fragments"/>
    <property type="match status" value="1"/>
</dbReference>
<evidence type="ECO:0000313" key="7">
    <source>
        <dbReference type="Proteomes" id="UP000695000"/>
    </source>
</evidence>
<dbReference type="InterPro" id="IPR051877">
    <property type="entry name" value="Centriole_BasalBody_StrucProt"/>
</dbReference>